<accession>A0A7K0FJ56</accession>
<dbReference type="CDD" id="cd03801">
    <property type="entry name" value="GT4_PimA-like"/>
    <property type="match status" value="1"/>
</dbReference>
<dbReference type="Proteomes" id="UP000462931">
    <property type="component" value="Unassembled WGS sequence"/>
</dbReference>
<dbReference type="EMBL" id="WKJI01000001">
    <property type="protein sequence ID" value="MRX45681.1"/>
    <property type="molecule type" value="Genomic_DNA"/>
</dbReference>
<proteinExistence type="predicted"/>
<gene>
    <name evidence="2" type="ORF">GJJ64_00590</name>
</gene>
<evidence type="ECO:0000313" key="3">
    <source>
        <dbReference type="Proteomes" id="UP000462931"/>
    </source>
</evidence>
<keyword evidence="3" id="KW-1185">Reference proteome</keyword>
<dbReference type="GO" id="GO:0016757">
    <property type="term" value="F:glycosyltransferase activity"/>
    <property type="evidence" value="ECO:0007669"/>
    <property type="project" value="InterPro"/>
</dbReference>
<dbReference type="Pfam" id="PF00534">
    <property type="entry name" value="Glycos_transf_1"/>
    <property type="match status" value="1"/>
</dbReference>
<dbReference type="Gene3D" id="3.40.50.2000">
    <property type="entry name" value="Glycogen Phosphorylase B"/>
    <property type="match status" value="2"/>
</dbReference>
<feature type="domain" description="Glycosyl transferase family 1" evidence="1">
    <location>
        <begin position="198"/>
        <end position="354"/>
    </location>
</feature>
<dbReference type="InterPro" id="IPR001296">
    <property type="entry name" value="Glyco_trans_1"/>
</dbReference>
<name>A0A7K0FJ56_9SPHI</name>
<reference evidence="2 3" key="1">
    <citation type="submission" date="2019-11" db="EMBL/GenBank/DDBJ databases">
        <authorList>
            <person name="Cheng Q."/>
            <person name="Yang Z."/>
        </authorList>
    </citation>
    <scope>NUCLEOTIDE SEQUENCE [LARGE SCALE GENOMIC DNA]</scope>
    <source>
        <strain evidence="2 3">HX-22-1</strain>
    </source>
</reference>
<protein>
    <submittedName>
        <fullName evidence="2">Glycosyltransferase</fullName>
    </submittedName>
</protein>
<keyword evidence="2" id="KW-0808">Transferase</keyword>
<sequence length="382" mass="43724">MKILIFAHDAGLYGASQSLLSIVEHLVNTNRFKIMVLLPYGGPIEKFLNAKNIPYKIIYFPRCVSSFKANENQIAKLRIRLRYLWKNYKALQQLKILTSIFAPDVIYTNTSVVSTGYYIANKLKIPHVWHIREFGDIDYGFTYLPSKHTIKRYIAKSKCIFVSQKLKQNWFNNTQIDATIIHNGIDILEPKTINYPQEGKINLGLLGAITPGKGQLIALQAYVKFLDIYPNANLHFYGGVIDNDYFRALKQLILDFKIESKVIFHGFVENENIYSQLDVILNCSEHEGFGRSVIEAMMNSKPVIGNNSGGLPEIINHQVNGYLYEKSDQSLLTNLLELFHSKDNYINITRNGYQKAREHFSSARYLSNVSEILKKAANVKKD</sequence>
<dbReference type="PANTHER" id="PTHR12526">
    <property type="entry name" value="GLYCOSYLTRANSFERASE"/>
    <property type="match status" value="1"/>
</dbReference>
<dbReference type="PANTHER" id="PTHR12526:SF627">
    <property type="entry name" value="D-RHAMNOSYLTRANSFERASE WBPZ"/>
    <property type="match status" value="1"/>
</dbReference>
<evidence type="ECO:0000259" key="1">
    <source>
        <dbReference type="Pfam" id="PF00534"/>
    </source>
</evidence>
<dbReference type="AlphaFoldDB" id="A0A7K0FJ56"/>
<dbReference type="SUPFAM" id="SSF53756">
    <property type="entry name" value="UDP-Glycosyltransferase/glycogen phosphorylase"/>
    <property type="match status" value="1"/>
</dbReference>
<organism evidence="2 3">
    <name type="scientific">Pedobacter puniceum</name>
    <dbReference type="NCBI Taxonomy" id="2666136"/>
    <lineage>
        <taxon>Bacteria</taxon>
        <taxon>Pseudomonadati</taxon>
        <taxon>Bacteroidota</taxon>
        <taxon>Sphingobacteriia</taxon>
        <taxon>Sphingobacteriales</taxon>
        <taxon>Sphingobacteriaceae</taxon>
        <taxon>Pedobacter</taxon>
    </lineage>
</organism>
<evidence type="ECO:0000313" key="2">
    <source>
        <dbReference type="EMBL" id="MRX45681.1"/>
    </source>
</evidence>
<comment type="caution">
    <text evidence="2">The sequence shown here is derived from an EMBL/GenBank/DDBJ whole genome shotgun (WGS) entry which is preliminary data.</text>
</comment>
<dbReference type="RefSeq" id="WP_154285851.1">
    <property type="nucleotide sequence ID" value="NZ_WKJI01000001.1"/>
</dbReference>